<name>A0A2P2N755_RHIMU</name>
<evidence type="ECO:0000313" key="1">
    <source>
        <dbReference type="EMBL" id="MBX38331.1"/>
    </source>
</evidence>
<proteinExistence type="predicted"/>
<organism evidence="1">
    <name type="scientific">Rhizophora mucronata</name>
    <name type="common">Asiatic mangrove</name>
    <dbReference type="NCBI Taxonomy" id="61149"/>
    <lineage>
        <taxon>Eukaryota</taxon>
        <taxon>Viridiplantae</taxon>
        <taxon>Streptophyta</taxon>
        <taxon>Embryophyta</taxon>
        <taxon>Tracheophyta</taxon>
        <taxon>Spermatophyta</taxon>
        <taxon>Magnoliopsida</taxon>
        <taxon>eudicotyledons</taxon>
        <taxon>Gunneridae</taxon>
        <taxon>Pentapetalae</taxon>
        <taxon>rosids</taxon>
        <taxon>fabids</taxon>
        <taxon>Malpighiales</taxon>
        <taxon>Rhizophoraceae</taxon>
        <taxon>Rhizophora</taxon>
    </lineage>
</organism>
<dbReference type="EMBL" id="GGEC01057847">
    <property type="protein sequence ID" value="MBX38331.1"/>
    <property type="molecule type" value="Transcribed_RNA"/>
</dbReference>
<protein>
    <submittedName>
        <fullName evidence="1">Uncharacterized protein</fullName>
    </submittedName>
</protein>
<sequence length="35" mass="3715">MLVTAEQFCAGKEQLSICLMITGLLICQSASGLKN</sequence>
<accession>A0A2P2N755</accession>
<reference evidence="1" key="1">
    <citation type="submission" date="2018-02" db="EMBL/GenBank/DDBJ databases">
        <title>Rhizophora mucronata_Transcriptome.</title>
        <authorList>
            <person name="Meera S.P."/>
            <person name="Sreeshan A."/>
            <person name="Augustine A."/>
        </authorList>
    </citation>
    <scope>NUCLEOTIDE SEQUENCE</scope>
    <source>
        <tissue evidence="1">Leaf</tissue>
    </source>
</reference>
<dbReference type="AlphaFoldDB" id="A0A2P2N755"/>